<keyword evidence="2" id="KW-0238">DNA-binding</keyword>
<evidence type="ECO:0000313" key="6">
    <source>
        <dbReference type="Proteomes" id="UP000672657"/>
    </source>
</evidence>
<dbReference type="Gene3D" id="1.10.10.60">
    <property type="entry name" value="Homeodomain-like"/>
    <property type="match status" value="1"/>
</dbReference>
<dbReference type="PANTHER" id="PTHR46796:SF6">
    <property type="entry name" value="ARAC SUBFAMILY"/>
    <property type="match status" value="1"/>
</dbReference>
<dbReference type="Pfam" id="PF14525">
    <property type="entry name" value="AraC_binding_2"/>
    <property type="match status" value="1"/>
</dbReference>
<evidence type="ECO:0000259" key="4">
    <source>
        <dbReference type="PROSITE" id="PS01124"/>
    </source>
</evidence>
<dbReference type="InterPro" id="IPR050204">
    <property type="entry name" value="AraC_XylS_family_regulators"/>
</dbReference>
<keyword evidence="6" id="KW-1185">Reference proteome</keyword>
<dbReference type="SMART" id="SM00342">
    <property type="entry name" value="HTH_ARAC"/>
    <property type="match status" value="1"/>
</dbReference>
<evidence type="ECO:0000256" key="2">
    <source>
        <dbReference type="ARBA" id="ARBA00023125"/>
    </source>
</evidence>
<dbReference type="PANTHER" id="PTHR46796">
    <property type="entry name" value="HTH-TYPE TRANSCRIPTIONAL ACTIVATOR RHAS-RELATED"/>
    <property type="match status" value="1"/>
</dbReference>
<organism evidence="5 6">
    <name type="scientific">Cupriavidus numazuensis</name>
    <dbReference type="NCBI Taxonomy" id="221992"/>
    <lineage>
        <taxon>Bacteria</taxon>
        <taxon>Pseudomonadati</taxon>
        <taxon>Pseudomonadota</taxon>
        <taxon>Betaproteobacteria</taxon>
        <taxon>Burkholderiales</taxon>
        <taxon>Burkholderiaceae</taxon>
        <taxon>Cupriavidus</taxon>
    </lineage>
</organism>
<gene>
    <name evidence="5" type="ORF">LMG26411_00956</name>
</gene>
<evidence type="ECO:0000256" key="3">
    <source>
        <dbReference type="ARBA" id="ARBA00023163"/>
    </source>
</evidence>
<dbReference type="InterPro" id="IPR035418">
    <property type="entry name" value="AraC-bd_2"/>
</dbReference>
<sequence length="337" mass="37613">MHLSAKAPVMAPLYRNSLFHSDVRAEVHQHVAQELTDHTLHWKPGVPDAAMCKGELKRLHVYTLQYGAEVEVRPRPFDDFVLIHTSLAGGVEIDCDGNRLSVREGRSAVLAPTKKIHMRWFPGTQQLIVRVPRSLLDEVGGAPDGKEHVPPGYLIPRALQNQWDLLMQCMLNLLSVSGQQILNGDWLDQFERNLISFVLGHQPCGADTHAGIALPGCADRHAGSDMRSISARQMDALIEYIESRLCAPIALEDMARAAGASVRKLNVLCHRYHGVSPMELLRNMRLDAVRSRLLIDPGVRVTEIALSHGFGHMGRFAAYYAARFYELPSDTLKRDLQ</sequence>
<dbReference type="Proteomes" id="UP000672657">
    <property type="component" value="Unassembled WGS sequence"/>
</dbReference>
<dbReference type="Pfam" id="PF12833">
    <property type="entry name" value="HTH_18"/>
    <property type="match status" value="1"/>
</dbReference>
<evidence type="ECO:0000256" key="1">
    <source>
        <dbReference type="ARBA" id="ARBA00023015"/>
    </source>
</evidence>
<dbReference type="InterPro" id="IPR018060">
    <property type="entry name" value="HTH_AraC"/>
</dbReference>
<feature type="domain" description="HTH araC/xylS-type" evidence="4">
    <location>
        <begin position="235"/>
        <end position="334"/>
    </location>
</feature>
<name>A0ABM8TBT7_9BURK</name>
<proteinExistence type="predicted"/>
<dbReference type="RefSeq" id="WP_211952164.1">
    <property type="nucleotide sequence ID" value="NZ_CAJPVI010000004.1"/>
</dbReference>
<keyword evidence="1" id="KW-0805">Transcription regulation</keyword>
<dbReference type="EMBL" id="CAJPVI010000004">
    <property type="protein sequence ID" value="CAG2134375.1"/>
    <property type="molecule type" value="Genomic_DNA"/>
</dbReference>
<evidence type="ECO:0000313" key="5">
    <source>
        <dbReference type="EMBL" id="CAG2134375.1"/>
    </source>
</evidence>
<comment type="caution">
    <text evidence="5">The sequence shown here is derived from an EMBL/GenBank/DDBJ whole genome shotgun (WGS) entry which is preliminary data.</text>
</comment>
<dbReference type="PROSITE" id="PS01124">
    <property type="entry name" value="HTH_ARAC_FAMILY_2"/>
    <property type="match status" value="1"/>
</dbReference>
<protein>
    <recommendedName>
        <fullName evidence="4">HTH araC/xylS-type domain-containing protein</fullName>
    </recommendedName>
</protein>
<keyword evidence="3" id="KW-0804">Transcription</keyword>
<reference evidence="5 6" key="1">
    <citation type="submission" date="2021-03" db="EMBL/GenBank/DDBJ databases">
        <authorList>
            <person name="Peeters C."/>
        </authorList>
    </citation>
    <scope>NUCLEOTIDE SEQUENCE [LARGE SCALE GENOMIC DNA]</scope>
    <source>
        <strain evidence="5 6">LMG 26411</strain>
    </source>
</reference>
<accession>A0ABM8TBT7</accession>